<dbReference type="PANTHER" id="PTHR30619">
    <property type="entry name" value="DNA INTERNALIZATION/COMPETENCE PROTEIN COMEC/REC2"/>
    <property type="match status" value="1"/>
</dbReference>
<dbReference type="EMBL" id="CAAHDI010000015">
    <property type="protein sequence ID" value="VGM54425.1"/>
    <property type="molecule type" value="Genomic_DNA"/>
</dbReference>
<dbReference type="GO" id="GO:0016787">
    <property type="term" value="F:hydrolase activity"/>
    <property type="evidence" value="ECO:0007669"/>
    <property type="project" value="UniProtKB-KW"/>
</dbReference>
<reference evidence="2 5" key="2">
    <citation type="submission" date="2019-08" db="EMBL/GenBank/DDBJ databases">
        <title>Phenotypic and genetic characterization of extended-spectrum b-lactamase-producing hypermucoviscous Klebsiella pneumoniae from Chile.</title>
        <authorList>
            <person name="Morales-Leon F."/>
            <person name="Caro C."/>
            <person name="Opazo-Capurro A."/>
            <person name="Lincopan N."/>
            <person name="Dominguez-Yevenes M."/>
            <person name="Lima C."/>
            <person name="Bello-Toledo H."/>
            <person name="Gonzalez-Rocha G."/>
        </authorList>
    </citation>
    <scope>NUCLEOTIDE SEQUENCE [LARGE SCALE GENOMIC DNA]</scope>
    <source>
        <strain evidence="2 5">UCO-494</strain>
    </source>
</reference>
<dbReference type="PANTHER" id="PTHR30619:SF1">
    <property type="entry name" value="RECOMBINATION PROTEIN 2"/>
    <property type="match status" value="1"/>
</dbReference>
<dbReference type="Proteomes" id="UP000322977">
    <property type="component" value="Unassembled WGS sequence"/>
</dbReference>
<dbReference type="AlphaFoldDB" id="A0A486RRU6"/>
<reference evidence="3" key="1">
    <citation type="submission" date="2019-03" db="EMBL/GenBank/DDBJ databases">
        <authorList>
            <consortium name="Pathogen Informatics"/>
        </authorList>
    </citation>
    <scope>NUCLEOTIDE SEQUENCE</scope>
    <source>
        <strain evidence="3">5012STDY7626443</strain>
        <strain evidence="4">5012STDY7626467</strain>
    </source>
</reference>
<dbReference type="InterPro" id="IPR036866">
    <property type="entry name" value="RibonucZ/Hydroxyglut_hydro"/>
</dbReference>
<protein>
    <submittedName>
        <fullName evidence="3">DNA internalization-related competence protein ComEC/Rec2</fullName>
    </submittedName>
    <submittedName>
        <fullName evidence="2">MBL fold metallo-hydrolase</fullName>
    </submittedName>
</protein>
<dbReference type="Gene3D" id="3.60.15.10">
    <property type="entry name" value="Ribonuclease Z/Hydroxyacylglutathione hydrolase-like"/>
    <property type="match status" value="1"/>
</dbReference>
<dbReference type="SUPFAM" id="SSF56281">
    <property type="entry name" value="Metallo-hydrolase/oxidoreductase"/>
    <property type="match status" value="1"/>
</dbReference>
<name>A0A486RRU6_KLEPN</name>
<dbReference type="EMBL" id="VSSY01000076">
    <property type="protein sequence ID" value="TYL70931.1"/>
    <property type="molecule type" value="Genomic_DNA"/>
</dbReference>
<dbReference type="InterPro" id="IPR001279">
    <property type="entry name" value="Metallo-B-lactamas"/>
</dbReference>
<accession>A0A486RRU6</accession>
<dbReference type="Pfam" id="PF00753">
    <property type="entry name" value="Lactamase_B"/>
    <property type="match status" value="1"/>
</dbReference>
<evidence type="ECO:0000259" key="1">
    <source>
        <dbReference type="Pfam" id="PF00753"/>
    </source>
</evidence>
<gene>
    <name evidence="2" type="ORF">FXN67_29225</name>
    <name evidence="4" type="ORF">SAMEA4873629_04278</name>
    <name evidence="3" type="ORF">SAMEA4873645_03904</name>
</gene>
<feature type="domain" description="Metallo-beta-lactamase" evidence="1">
    <location>
        <begin position="30"/>
        <end position="111"/>
    </location>
</feature>
<dbReference type="RefSeq" id="WP_048298336.1">
    <property type="nucleotide sequence ID" value="NZ_BGMA01000012.1"/>
</dbReference>
<evidence type="ECO:0000313" key="3">
    <source>
        <dbReference type="EMBL" id="VGM04770.1"/>
    </source>
</evidence>
<proteinExistence type="predicted"/>
<evidence type="ECO:0000313" key="5">
    <source>
        <dbReference type="Proteomes" id="UP000322977"/>
    </source>
</evidence>
<sequence length="363" mass="40388">MGYEVDFLAVGEKKSGDAICIRWGNLHGARHEQKVVVIDAGYASTGAQIIEHLENYYHTNIIDLLISTHPDGDHVGGLSHVIENAEVKEFWIHKPWEHNENLAAEFSDGRITDASIARRMQENLQKAYDAVKLAEKKEIEIHEPFQGKTWDNATLVVVGPTQAYYETLIPDFARMPKKAEEVSGTEALKATYDYLVEKAKKLVEYVADWFSDEGIDDKDTTSAQNNSSVILKLEIDGKTLVFTGDAGVTALEMAADHIDNTSLSFIQIPHHGSRRNVGPQVLNKLVGNIVREGEQRGISAFISCAPDSDKHPHQAVINAFTRRGTKVITTEGSTKTHYKDAPIREGWSSATPRAYVTNYKTEE</sequence>
<evidence type="ECO:0000313" key="2">
    <source>
        <dbReference type="EMBL" id="TYL70931.1"/>
    </source>
</evidence>
<dbReference type="EMBL" id="CAAHCW010000010">
    <property type="protein sequence ID" value="VGM04770.1"/>
    <property type="molecule type" value="Genomic_DNA"/>
</dbReference>
<keyword evidence="2" id="KW-0378">Hydrolase</keyword>
<organism evidence="3">
    <name type="scientific">Klebsiella pneumoniae</name>
    <dbReference type="NCBI Taxonomy" id="573"/>
    <lineage>
        <taxon>Bacteria</taxon>
        <taxon>Pseudomonadati</taxon>
        <taxon>Pseudomonadota</taxon>
        <taxon>Gammaproteobacteria</taxon>
        <taxon>Enterobacterales</taxon>
        <taxon>Enterobacteriaceae</taxon>
        <taxon>Klebsiella/Raoultella group</taxon>
        <taxon>Klebsiella</taxon>
        <taxon>Klebsiella pneumoniae complex</taxon>
    </lineage>
</organism>
<dbReference type="InterPro" id="IPR052159">
    <property type="entry name" value="Competence_DNA_uptake"/>
</dbReference>
<evidence type="ECO:0000313" key="4">
    <source>
        <dbReference type="EMBL" id="VGM54425.1"/>
    </source>
</evidence>